<dbReference type="AlphaFoldDB" id="A0A146K3D0"/>
<evidence type="ECO:0000256" key="1">
    <source>
        <dbReference type="SAM" id="MobiDB-lite"/>
    </source>
</evidence>
<sequence>LIEIDQETFNQTVKEEITLNTTKVKIGRRPRSSPRPFEENVTNVYLDGVSISSSQCEFEIDFKTDILEFKDTSKNGTNISYQKQEQLIKQTQFFCRDISKNPLLITVKTKDTYYQIQLQTPQSNKKLEESNHSIDFAELPPVKEEKSKLQREHEKDEKAEKLEKADKAEKKEKKEKTEKKEKSEKLEKAEKKELNIKKAKNEKAGKPKKQKGKNMESDFEVDQNQNQNQNEKENEDENENASESDSNDSIVKNLIIEDESEEKTEEVRDDDQKFDFLDLKFENYLHYEQPEEQDEKEEIVEQEDFKKLYPTIVIPAEQETHNFSLIHHMRYFDLQNKKVWASDLSDEQERTLNNFDCTILTDYNPRNVYCYFVTKVKRSARFLIALITGIPIIDASTLTKKENVIKSKTLVYNNLYVDLFQPSVDQIVEPYNDDKLQDLIAKYYKKYNLPFITQLCQQSRVLTTYKYFIVSSQTKQVVDEDGVDYLVQMCYFYNQLGAKCALCLDPEWDDHLKSQQFKNAQFRNGIVKCQNGDSETERIEAFLNTVKHEKVVKIVNNETEGCILREDLTRSAFL</sequence>
<name>A0A146K3D0_9EUKA</name>
<feature type="region of interest" description="Disordered" evidence="1">
    <location>
        <begin position="121"/>
        <end position="251"/>
    </location>
</feature>
<dbReference type="InterPro" id="IPR008984">
    <property type="entry name" value="SMAD_FHA_dom_sf"/>
</dbReference>
<evidence type="ECO:0000313" key="3">
    <source>
        <dbReference type="EMBL" id="JAP91392.1"/>
    </source>
</evidence>
<gene>
    <name evidence="3" type="ORF">TPC1_17016</name>
</gene>
<feature type="non-terminal residue" evidence="3">
    <location>
        <position position="1"/>
    </location>
</feature>
<feature type="compositionally biased region" description="Acidic residues" evidence="1">
    <location>
        <begin position="233"/>
        <end position="246"/>
    </location>
</feature>
<feature type="compositionally biased region" description="Basic and acidic residues" evidence="1">
    <location>
        <begin position="141"/>
        <end position="205"/>
    </location>
</feature>
<dbReference type="SUPFAM" id="SSF49879">
    <property type="entry name" value="SMAD/FHA domain"/>
    <property type="match status" value="1"/>
</dbReference>
<reference evidence="3" key="1">
    <citation type="submission" date="2015-07" db="EMBL/GenBank/DDBJ databases">
        <title>Adaptation to a free-living lifestyle via gene acquisitions in the diplomonad Trepomonas sp. PC1.</title>
        <authorList>
            <person name="Xu F."/>
            <person name="Jerlstrom-Hultqvist J."/>
            <person name="Kolisko M."/>
            <person name="Simpson A.G.B."/>
            <person name="Roger A.J."/>
            <person name="Svard S.G."/>
            <person name="Andersson J.O."/>
        </authorList>
    </citation>
    <scope>NUCLEOTIDE SEQUENCE</scope>
    <source>
        <strain evidence="3">PC1</strain>
    </source>
</reference>
<dbReference type="InterPro" id="IPR000253">
    <property type="entry name" value="FHA_dom"/>
</dbReference>
<protein>
    <recommendedName>
        <fullName evidence="2">FHA domain-containing protein</fullName>
    </recommendedName>
</protein>
<feature type="domain" description="FHA" evidence="2">
    <location>
        <begin position="24"/>
        <end position="84"/>
    </location>
</feature>
<dbReference type="EMBL" id="GDID01005214">
    <property type="protein sequence ID" value="JAP91392.1"/>
    <property type="molecule type" value="Transcribed_RNA"/>
</dbReference>
<proteinExistence type="predicted"/>
<dbReference type="PROSITE" id="PS50006">
    <property type="entry name" value="FHA_DOMAIN"/>
    <property type="match status" value="1"/>
</dbReference>
<feature type="non-terminal residue" evidence="3">
    <location>
        <position position="574"/>
    </location>
</feature>
<organism evidence="3">
    <name type="scientific">Trepomonas sp. PC1</name>
    <dbReference type="NCBI Taxonomy" id="1076344"/>
    <lineage>
        <taxon>Eukaryota</taxon>
        <taxon>Metamonada</taxon>
        <taxon>Diplomonadida</taxon>
        <taxon>Hexamitidae</taxon>
        <taxon>Hexamitinae</taxon>
        <taxon>Trepomonas</taxon>
    </lineage>
</organism>
<evidence type="ECO:0000259" key="2">
    <source>
        <dbReference type="PROSITE" id="PS50006"/>
    </source>
</evidence>
<accession>A0A146K3D0</accession>